<reference evidence="1" key="1">
    <citation type="submission" date="2023-08" db="EMBL/GenBank/DDBJ databases">
        <title>Chromosome-level Genome Assembly of mud carp (Cirrhinus molitorella).</title>
        <authorList>
            <person name="Liu H."/>
        </authorList>
    </citation>
    <scope>NUCLEOTIDE SEQUENCE</scope>
    <source>
        <strain evidence="1">Prfri</strain>
        <tissue evidence="1">Muscle</tissue>
    </source>
</reference>
<keyword evidence="2" id="KW-1185">Reference proteome</keyword>
<accession>A0AA88TSB6</accession>
<proteinExistence type="predicted"/>
<organism evidence="1 2">
    <name type="scientific">Cirrhinus molitorella</name>
    <name type="common">mud carp</name>
    <dbReference type="NCBI Taxonomy" id="172907"/>
    <lineage>
        <taxon>Eukaryota</taxon>
        <taxon>Metazoa</taxon>
        <taxon>Chordata</taxon>
        <taxon>Craniata</taxon>
        <taxon>Vertebrata</taxon>
        <taxon>Euteleostomi</taxon>
        <taxon>Actinopterygii</taxon>
        <taxon>Neopterygii</taxon>
        <taxon>Teleostei</taxon>
        <taxon>Ostariophysi</taxon>
        <taxon>Cypriniformes</taxon>
        <taxon>Cyprinidae</taxon>
        <taxon>Labeoninae</taxon>
        <taxon>Labeonini</taxon>
        <taxon>Cirrhinus</taxon>
    </lineage>
</organism>
<sequence length="112" mass="12577">MMDPEHPCLWSKPTCLSMSHLVSHQTFAQTHLAVLSHSVVRSCLETPWKRILNVPRLCLTHKCKGLKEGIPALDGYLDKWSPHCSGGPVSYRVELQPSSNTPEPAKSLNRYN</sequence>
<dbReference type="EMBL" id="JAUYZG010000005">
    <property type="protein sequence ID" value="KAK2906982.1"/>
    <property type="molecule type" value="Genomic_DNA"/>
</dbReference>
<name>A0AA88TSB6_9TELE</name>
<evidence type="ECO:0000313" key="1">
    <source>
        <dbReference type="EMBL" id="KAK2906982.1"/>
    </source>
</evidence>
<dbReference type="Proteomes" id="UP001187343">
    <property type="component" value="Unassembled WGS sequence"/>
</dbReference>
<dbReference type="AlphaFoldDB" id="A0AA88TSB6"/>
<protein>
    <submittedName>
        <fullName evidence="1">Uncharacterized protein</fullName>
    </submittedName>
</protein>
<gene>
    <name evidence="1" type="ORF">Q8A67_005967</name>
</gene>
<evidence type="ECO:0000313" key="2">
    <source>
        <dbReference type="Proteomes" id="UP001187343"/>
    </source>
</evidence>
<comment type="caution">
    <text evidence="1">The sequence shown here is derived from an EMBL/GenBank/DDBJ whole genome shotgun (WGS) entry which is preliminary data.</text>
</comment>